<keyword evidence="3" id="KW-0067">ATP-binding</keyword>
<dbReference type="InterPro" id="IPR050611">
    <property type="entry name" value="ABCF"/>
</dbReference>
<dbReference type="InterPro" id="IPR017871">
    <property type="entry name" value="ABC_transporter-like_CS"/>
</dbReference>
<dbReference type="PROSITE" id="PS50893">
    <property type="entry name" value="ABC_TRANSPORTER_2"/>
    <property type="match status" value="2"/>
</dbReference>
<dbReference type="STRING" id="573413.Spirs_0365"/>
<feature type="domain" description="ABC transporter" evidence="5">
    <location>
        <begin position="6"/>
        <end position="210"/>
    </location>
</feature>
<dbReference type="InterPro" id="IPR003439">
    <property type="entry name" value="ABC_transporter-like_ATP-bd"/>
</dbReference>
<evidence type="ECO:0000313" key="7">
    <source>
        <dbReference type="Proteomes" id="UP000002318"/>
    </source>
</evidence>
<dbReference type="RefSeq" id="WP_013252985.1">
    <property type="nucleotide sequence ID" value="NC_014364.1"/>
</dbReference>
<evidence type="ECO:0000256" key="4">
    <source>
        <dbReference type="SAM" id="MobiDB-lite"/>
    </source>
</evidence>
<dbReference type="GO" id="GO:0005524">
    <property type="term" value="F:ATP binding"/>
    <property type="evidence" value="ECO:0007669"/>
    <property type="project" value="UniProtKB-KW"/>
</dbReference>
<protein>
    <submittedName>
        <fullName evidence="6">ABC transporter related protein</fullName>
    </submittedName>
</protein>
<dbReference type="EMBL" id="CP002116">
    <property type="protein sequence ID" value="ADK79521.1"/>
    <property type="molecule type" value="Genomic_DNA"/>
</dbReference>
<dbReference type="InterPro" id="IPR027417">
    <property type="entry name" value="P-loop_NTPase"/>
</dbReference>
<dbReference type="Gene3D" id="3.40.50.300">
    <property type="entry name" value="P-loop containing nucleotide triphosphate hydrolases"/>
    <property type="match status" value="3"/>
</dbReference>
<dbReference type="Pfam" id="PF00005">
    <property type="entry name" value="ABC_tran"/>
    <property type="match status" value="2"/>
</dbReference>
<dbReference type="PANTHER" id="PTHR19211">
    <property type="entry name" value="ATP-BINDING TRANSPORT PROTEIN-RELATED"/>
    <property type="match status" value="1"/>
</dbReference>
<dbReference type="CDD" id="cd03221">
    <property type="entry name" value="ABCF_EF-3"/>
    <property type="match status" value="2"/>
</dbReference>
<keyword evidence="1" id="KW-0677">Repeat</keyword>
<dbReference type="eggNOG" id="COG0488">
    <property type="taxonomic scope" value="Bacteria"/>
</dbReference>
<dbReference type="InterPro" id="IPR003593">
    <property type="entry name" value="AAA+_ATPase"/>
</dbReference>
<proteinExistence type="predicted"/>
<reference evidence="6 7" key="1">
    <citation type="journal article" date="2010" name="Stand. Genomic Sci.">
        <title>Complete genome sequence of Spirochaeta smaragdinae type strain (SEBR 4228).</title>
        <authorList>
            <person name="Mavromatis K."/>
            <person name="Yasawong M."/>
            <person name="Chertkov O."/>
            <person name="Lapidus A."/>
            <person name="Lucas S."/>
            <person name="Nolan M."/>
            <person name="Del Rio T.G."/>
            <person name="Tice H."/>
            <person name="Cheng J.F."/>
            <person name="Pitluck S."/>
            <person name="Liolios K."/>
            <person name="Ivanova N."/>
            <person name="Tapia R."/>
            <person name="Han C."/>
            <person name="Bruce D."/>
            <person name="Goodwin L."/>
            <person name="Pati A."/>
            <person name="Chen A."/>
            <person name="Palaniappan K."/>
            <person name="Land M."/>
            <person name="Hauser L."/>
            <person name="Chang Y.J."/>
            <person name="Jeffries C.D."/>
            <person name="Detter J.C."/>
            <person name="Rohde M."/>
            <person name="Brambilla E."/>
            <person name="Spring S."/>
            <person name="Goker M."/>
            <person name="Sikorski J."/>
            <person name="Woyke T."/>
            <person name="Bristow J."/>
            <person name="Eisen J.A."/>
            <person name="Markowitz V."/>
            <person name="Hugenholtz P."/>
            <person name="Klenk H.P."/>
            <person name="Kyrpides N.C."/>
        </authorList>
    </citation>
    <scope>NUCLEOTIDE SEQUENCE [LARGE SCALE GENOMIC DNA]</scope>
    <source>
        <strain evidence="7">DSM 11293 / JCM 15392 / SEBR 4228</strain>
    </source>
</reference>
<evidence type="ECO:0000256" key="2">
    <source>
        <dbReference type="ARBA" id="ARBA00022741"/>
    </source>
</evidence>
<evidence type="ECO:0000256" key="3">
    <source>
        <dbReference type="ARBA" id="ARBA00022840"/>
    </source>
</evidence>
<dbReference type="HOGENOM" id="CLU_000604_36_3_12"/>
<dbReference type="Proteomes" id="UP000002318">
    <property type="component" value="Chromosome"/>
</dbReference>
<accession>E1RAZ1</accession>
<sequence>MVFNQLQISALSFSWPGMVEPLFTDLSFSIGAGWTGLVGANGSGKSTILSIITGENQPDSGSVKAPSRMLLCRQDTARLPDQADSFFYAFDERSEEIMRRLDIQYEWFFRWDSLSFGERKRVQIGTALYTAPDLLALDEPTNHLDEVSRDRLLSALADYEGIGIIVSHDRYLLDCLCERTLFLRNGTVVLRPGGITVGLEEAAREAEEAKRALRTAQSRMHSLQRDLERRRGVAREQQKRRSKAGLPIKDHDARFKKNLARLTGKDGTGGKLLRQLDGTLAAASRTEETAKARLDDATMRKASGLTLGGELSGKDRLFMFGPDELQVGNRQLSYPELELRPGERVAITGANGNGKSTLIHLLVEHFFLPNQDERFPWFYRNAVFLPQELSEADRRLCADLVASLDPSERGMLISAVHRLGSEVEGVLHSSLLSPGEARKVIIARASLMETEVLILDEPTNHLDIESILLLEDALKKFSGALLLVSHDRRFREALTDREWKIYQEAPGRLVLSDEP</sequence>
<name>E1RAZ1_SEDSS</name>
<feature type="domain" description="ABC transporter" evidence="5">
    <location>
        <begin position="311"/>
        <end position="512"/>
    </location>
</feature>
<dbReference type="PROSITE" id="PS00211">
    <property type="entry name" value="ABC_TRANSPORTER_1"/>
    <property type="match status" value="2"/>
</dbReference>
<gene>
    <name evidence="6" type="ordered locus">Spirs_0365</name>
</gene>
<dbReference type="SUPFAM" id="SSF52540">
    <property type="entry name" value="P-loop containing nucleoside triphosphate hydrolases"/>
    <property type="match status" value="2"/>
</dbReference>
<feature type="compositionally biased region" description="Basic and acidic residues" evidence="4">
    <location>
        <begin position="223"/>
        <end position="239"/>
    </location>
</feature>
<dbReference type="GO" id="GO:0016887">
    <property type="term" value="F:ATP hydrolysis activity"/>
    <property type="evidence" value="ECO:0007669"/>
    <property type="project" value="InterPro"/>
</dbReference>
<evidence type="ECO:0000259" key="5">
    <source>
        <dbReference type="PROSITE" id="PS50893"/>
    </source>
</evidence>
<keyword evidence="2" id="KW-0547">Nucleotide-binding</keyword>
<evidence type="ECO:0000256" key="1">
    <source>
        <dbReference type="ARBA" id="ARBA00022737"/>
    </source>
</evidence>
<organism evidence="6 7">
    <name type="scientific">Sediminispirochaeta smaragdinae (strain DSM 11293 / JCM 15392 / SEBR 4228)</name>
    <name type="common">Spirochaeta smaragdinae</name>
    <dbReference type="NCBI Taxonomy" id="573413"/>
    <lineage>
        <taxon>Bacteria</taxon>
        <taxon>Pseudomonadati</taxon>
        <taxon>Spirochaetota</taxon>
        <taxon>Spirochaetia</taxon>
        <taxon>Spirochaetales</taxon>
        <taxon>Spirochaetaceae</taxon>
        <taxon>Sediminispirochaeta</taxon>
    </lineage>
</organism>
<dbReference type="AlphaFoldDB" id="E1RAZ1"/>
<dbReference type="OrthoDB" id="9760950at2"/>
<keyword evidence="7" id="KW-1185">Reference proteome</keyword>
<feature type="region of interest" description="Disordered" evidence="4">
    <location>
        <begin position="215"/>
        <end position="248"/>
    </location>
</feature>
<dbReference type="SMART" id="SM00382">
    <property type="entry name" value="AAA"/>
    <property type="match status" value="2"/>
</dbReference>
<evidence type="ECO:0000313" key="6">
    <source>
        <dbReference type="EMBL" id="ADK79521.1"/>
    </source>
</evidence>
<dbReference type="PANTHER" id="PTHR19211:SF6">
    <property type="entry name" value="BLL7188 PROTEIN"/>
    <property type="match status" value="1"/>
</dbReference>
<dbReference type="KEGG" id="ssm:Spirs_0365"/>